<dbReference type="AlphaFoldDB" id="A0A939TBZ7"/>
<accession>A0A939TBZ7</accession>
<comment type="caution">
    <text evidence="2">The sequence shown here is derived from an EMBL/GenBank/DDBJ whole genome shotgun (WGS) entry which is preliminary data.</text>
</comment>
<dbReference type="RefSeq" id="WP_208258601.1">
    <property type="nucleotide sequence ID" value="NZ_JAGEOJ010000011.1"/>
</dbReference>
<evidence type="ECO:0000259" key="1">
    <source>
        <dbReference type="Pfam" id="PF03364"/>
    </source>
</evidence>
<organism evidence="2 3">
    <name type="scientific">Actinomadura barringtoniae</name>
    <dbReference type="NCBI Taxonomy" id="1427535"/>
    <lineage>
        <taxon>Bacteria</taxon>
        <taxon>Bacillati</taxon>
        <taxon>Actinomycetota</taxon>
        <taxon>Actinomycetes</taxon>
        <taxon>Streptosporangiales</taxon>
        <taxon>Thermomonosporaceae</taxon>
        <taxon>Actinomadura</taxon>
    </lineage>
</organism>
<keyword evidence="3" id="KW-1185">Reference proteome</keyword>
<protein>
    <submittedName>
        <fullName evidence="2">SRPBCC family protein</fullName>
    </submittedName>
</protein>
<feature type="domain" description="Coenzyme Q-binding protein COQ10 START" evidence="1">
    <location>
        <begin position="115"/>
        <end position="235"/>
    </location>
</feature>
<dbReference type="Proteomes" id="UP000669179">
    <property type="component" value="Unassembled WGS sequence"/>
</dbReference>
<dbReference type="Pfam" id="PF03364">
    <property type="entry name" value="Polyketide_cyc"/>
    <property type="match status" value="1"/>
</dbReference>
<gene>
    <name evidence="2" type="ORF">J4573_26665</name>
</gene>
<dbReference type="PANTHER" id="PTHR33824:SF7">
    <property type="entry name" value="POLYKETIDE CYCLASE_DEHYDRASE AND LIPID TRANSPORT SUPERFAMILY PROTEIN"/>
    <property type="match status" value="1"/>
</dbReference>
<dbReference type="InterPro" id="IPR005031">
    <property type="entry name" value="COQ10_START"/>
</dbReference>
<dbReference type="SUPFAM" id="SSF55961">
    <property type="entry name" value="Bet v1-like"/>
    <property type="match status" value="1"/>
</dbReference>
<dbReference type="Gene3D" id="3.30.530.20">
    <property type="match status" value="1"/>
</dbReference>
<proteinExistence type="predicted"/>
<dbReference type="PANTHER" id="PTHR33824">
    <property type="entry name" value="POLYKETIDE CYCLASE/DEHYDRASE AND LIPID TRANSPORT SUPERFAMILY PROTEIN"/>
    <property type="match status" value="1"/>
</dbReference>
<dbReference type="EMBL" id="JAGEOJ010000011">
    <property type="protein sequence ID" value="MBO2450715.1"/>
    <property type="molecule type" value="Genomic_DNA"/>
</dbReference>
<reference evidence="2" key="1">
    <citation type="submission" date="2021-03" db="EMBL/GenBank/DDBJ databases">
        <authorList>
            <person name="Kanchanasin P."/>
            <person name="Saeng-In P."/>
            <person name="Phongsopitanun W."/>
            <person name="Yuki M."/>
            <person name="Kudo T."/>
            <person name="Ohkuma M."/>
            <person name="Tanasupawat S."/>
        </authorList>
    </citation>
    <scope>NUCLEOTIDE SEQUENCE</scope>
    <source>
        <strain evidence="2">GKU 128</strain>
    </source>
</reference>
<dbReference type="CDD" id="cd07817">
    <property type="entry name" value="SRPBCC_8"/>
    <property type="match status" value="1"/>
</dbReference>
<dbReference type="InterPro" id="IPR047137">
    <property type="entry name" value="ORF3"/>
</dbReference>
<dbReference type="InterPro" id="IPR023393">
    <property type="entry name" value="START-like_dom_sf"/>
</dbReference>
<evidence type="ECO:0000313" key="2">
    <source>
        <dbReference type="EMBL" id="MBO2450715.1"/>
    </source>
</evidence>
<evidence type="ECO:0000313" key="3">
    <source>
        <dbReference type="Proteomes" id="UP000669179"/>
    </source>
</evidence>
<sequence>MNFRTGALAGAAAGAAGYLSIRTAWHRLKGRAFGALVARWEAMLDRAVRRLTAKAETGGPLVKGALAGAKALAEGKSPLRAVLSAGWTAFKAVLSGIFGGGKKVKVTSIVEEVDVGAPRRLVYDQWTRFQDFPTFMKKVVSVDQPDDEKLHWKAKIFWSNRTWESTIIEQLPDRHIVWRSKAPKGHVDGTVSFHELDPELTRVVLVLEYHPKGLFERTGNLWRAQGRRARVELKHFRRHVMTQSVLDPDGIDGWRGVIRDSEVVRPHQPAS</sequence>
<name>A0A939TBZ7_9ACTN</name>